<dbReference type="EMBL" id="CAADEY010000119">
    <property type="protein sequence ID" value="VFJ64528.1"/>
    <property type="molecule type" value="Genomic_DNA"/>
</dbReference>
<sequence length="388" mass="44407">MSQQGPKEVTRHIRKEVERRLWARAAGRCQFNGCNRILYKSPVTQERVNSSEKAHIYSFSEDGPRGRGPFKWNPQNLNDEGNLMLMCPDCHKTIDQDKDGAKYSASLLQQWKKEHEYRVVTVTGIVANRKSHVVFYGSNIGEQRSPLQREDAMEAMFPERYPVSENPVRLSMSWSGEDRTPDFWASESAHLNRVFDQKILPLIEGDQTKHFSLFCLAPMPLLIQLGALFTDKISVDTYQPIKEPKGWHWQEFPEGFEFIIKKPKKADGEPVLVISLSDIIDHERVRKVMGEQVSIWELTVPKEHIGNDNIRNSAQLSMMRSIVRKLMVLIKNAHGSTTPLPVFPAMAVSCSIEMGRARMPKADMPWVIYDQNNKEQGFIKALTIGISQ</sequence>
<dbReference type="GO" id="GO:0004519">
    <property type="term" value="F:endonuclease activity"/>
    <property type="evidence" value="ECO:0007669"/>
    <property type="project" value="UniProtKB-KW"/>
</dbReference>
<dbReference type="InterPro" id="IPR040836">
    <property type="entry name" value="SAVED"/>
</dbReference>
<dbReference type="EMBL" id="CAADEX010000090">
    <property type="protein sequence ID" value="VFJ60148.1"/>
    <property type="molecule type" value="Genomic_DNA"/>
</dbReference>
<feature type="domain" description="HNH nuclease" evidence="1">
    <location>
        <begin position="49"/>
        <end position="96"/>
    </location>
</feature>
<name>A0A450T0X4_9GAMM</name>
<dbReference type="InterPro" id="IPR003615">
    <property type="entry name" value="HNH_nuc"/>
</dbReference>
<reference evidence="3" key="1">
    <citation type="submission" date="2019-02" db="EMBL/GenBank/DDBJ databases">
        <authorList>
            <person name="Gruber-Vodicka R. H."/>
            <person name="Seah K. B. B."/>
        </authorList>
    </citation>
    <scope>NUCLEOTIDE SEQUENCE</scope>
    <source>
        <strain evidence="4">BECK_DK161</strain>
        <strain evidence="3">BECK_DK47</strain>
    </source>
</reference>
<dbReference type="Pfam" id="PF13391">
    <property type="entry name" value="HNH_2"/>
    <property type="match status" value="1"/>
</dbReference>
<keyword evidence="3" id="KW-0378">Hydrolase</keyword>
<dbReference type="NCBIfam" id="NF033611">
    <property type="entry name" value="SAVED"/>
    <property type="match status" value="1"/>
</dbReference>
<evidence type="ECO:0000259" key="2">
    <source>
        <dbReference type="Pfam" id="PF18145"/>
    </source>
</evidence>
<organism evidence="3">
    <name type="scientific">Candidatus Kentrum sp. DK</name>
    <dbReference type="NCBI Taxonomy" id="2126562"/>
    <lineage>
        <taxon>Bacteria</taxon>
        <taxon>Pseudomonadati</taxon>
        <taxon>Pseudomonadota</taxon>
        <taxon>Gammaproteobacteria</taxon>
        <taxon>Candidatus Kentrum</taxon>
    </lineage>
</organism>
<keyword evidence="3" id="KW-0255">Endonuclease</keyword>
<gene>
    <name evidence="3" type="ORF">BECKDK2373B_GA0170837_109010</name>
    <name evidence="4" type="ORF">BECKDK2373C_GA0170839_11192</name>
</gene>
<accession>A0A450T0X4</accession>
<evidence type="ECO:0000313" key="4">
    <source>
        <dbReference type="EMBL" id="VFJ64528.1"/>
    </source>
</evidence>
<evidence type="ECO:0000259" key="1">
    <source>
        <dbReference type="Pfam" id="PF13391"/>
    </source>
</evidence>
<dbReference type="Pfam" id="PF18145">
    <property type="entry name" value="SAVED"/>
    <property type="match status" value="1"/>
</dbReference>
<evidence type="ECO:0000313" key="3">
    <source>
        <dbReference type="EMBL" id="VFJ60148.1"/>
    </source>
</evidence>
<dbReference type="AlphaFoldDB" id="A0A450T0X4"/>
<proteinExistence type="predicted"/>
<keyword evidence="3" id="KW-0540">Nuclease</keyword>
<feature type="domain" description="SMODS-associated and fused to various effectors" evidence="2">
    <location>
        <begin position="193"/>
        <end position="384"/>
    </location>
</feature>
<protein>
    <submittedName>
        <fullName evidence="3">HNH endonuclease</fullName>
    </submittedName>
</protein>